<accession>A0A8S1DKF4</accession>
<feature type="compositionally biased region" description="Basic and acidic residues" evidence="3">
    <location>
        <begin position="371"/>
        <end position="400"/>
    </location>
</feature>
<dbReference type="InterPro" id="IPR019381">
    <property type="entry name" value="PACS1/2_C"/>
</dbReference>
<dbReference type="EMBL" id="CADEPI010000340">
    <property type="protein sequence ID" value="CAB3384173.1"/>
    <property type="molecule type" value="Genomic_DNA"/>
</dbReference>
<name>A0A8S1DKF4_9INSE</name>
<keyword evidence="7" id="KW-1185">Reference proteome</keyword>
<feature type="domain" description="Phosphofurin acidic cluster sorting protein 1/2 C-terminal" evidence="4">
    <location>
        <begin position="480"/>
        <end position="890"/>
    </location>
</feature>
<dbReference type="PANTHER" id="PTHR13280:SF17">
    <property type="entry name" value="KRUEPPEL TARGET AT 95D, ISOFORM A"/>
    <property type="match status" value="1"/>
</dbReference>
<feature type="region of interest" description="Disordered" evidence="3">
    <location>
        <begin position="331"/>
        <end position="471"/>
    </location>
</feature>
<dbReference type="OrthoDB" id="28829at2759"/>
<feature type="compositionally biased region" description="Basic and acidic residues" evidence="3">
    <location>
        <begin position="418"/>
        <end position="443"/>
    </location>
</feature>
<evidence type="ECO:0000313" key="7">
    <source>
        <dbReference type="Proteomes" id="UP000494165"/>
    </source>
</evidence>
<feature type="region of interest" description="Disordered" evidence="3">
    <location>
        <begin position="703"/>
        <end position="743"/>
    </location>
</feature>
<dbReference type="Pfam" id="PF10254">
    <property type="entry name" value="Pacs-1"/>
    <property type="match status" value="1"/>
</dbReference>
<dbReference type="AlphaFoldDB" id="A0A8S1DKF4"/>
<evidence type="ECO:0000259" key="4">
    <source>
        <dbReference type="Pfam" id="PF10254"/>
    </source>
</evidence>
<evidence type="ECO:0000256" key="2">
    <source>
        <dbReference type="ARBA" id="ARBA00022553"/>
    </source>
</evidence>
<organism evidence="6 7">
    <name type="scientific">Cloeon dipterum</name>
    <dbReference type="NCBI Taxonomy" id="197152"/>
    <lineage>
        <taxon>Eukaryota</taxon>
        <taxon>Metazoa</taxon>
        <taxon>Ecdysozoa</taxon>
        <taxon>Arthropoda</taxon>
        <taxon>Hexapoda</taxon>
        <taxon>Insecta</taxon>
        <taxon>Pterygota</taxon>
        <taxon>Palaeoptera</taxon>
        <taxon>Ephemeroptera</taxon>
        <taxon>Pisciforma</taxon>
        <taxon>Baetidae</taxon>
        <taxon>Cloeon</taxon>
    </lineage>
</organism>
<evidence type="ECO:0000259" key="5">
    <source>
        <dbReference type="Pfam" id="PF25332"/>
    </source>
</evidence>
<evidence type="ECO:0000256" key="3">
    <source>
        <dbReference type="SAM" id="MobiDB-lite"/>
    </source>
</evidence>
<dbReference type="PANTHER" id="PTHR13280">
    <property type="entry name" value="PHOSPHOFURIN ACIDIC CLUSTER SORTING PROTEIN"/>
    <property type="match status" value="1"/>
</dbReference>
<comment type="similarity">
    <text evidence="1">Belongs to the PACS family.</text>
</comment>
<feature type="compositionally biased region" description="Low complexity" evidence="3">
    <location>
        <begin position="348"/>
        <end position="360"/>
    </location>
</feature>
<dbReference type="Pfam" id="PF25332">
    <property type="entry name" value="C2_PACS_N"/>
    <property type="match status" value="1"/>
</dbReference>
<evidence type="ECO:0000313" key="6">
    <source>
        <dbReference type="EMBL" id="CAB3384173.1"/>
    </source>
</evidence>
<protein>
    <recommendedName>
        <fullName evidence="8">Phosphofurin acidic cluster sorting protein 2</fullName>
    </recommendedName>
</protein>
<feature type="compositionally biased region" description="Acidic residues" evidence="3">
    <location>
        <begin position="237"/>
        <end position="257"/>
    </location>
</feature>
<evidence type="ECO:0008006" key="8">
    <source>
        <dbReference type="Google" id="ProtNLM"/>
    </source>
</evidence>
<dbReference type="GO" id="GO:0072659">
    <property type="term" value="P:protein localization to plasma membrane"/>
    <property type="evidence" value="ECO:0007669"/>
    <property type="project" value="TreeGrafter"/>
</dbReference>
<feature type="region of interest" description="Disordered" evidence="3">
    <location>
        <begin position="219"/>
        <end position="281"/>
    </location>
</feature>
<feature type="domain" description="Phosphofurin acidic cluster sorting protein 1/2 N-terminal C2" evidence="5">
    <location>
        <begin position="40"/>
        <end position="177"/>
    </location>
</feature>
<keyword evidence="2" id="KW-0597">Phosphoprotein</keyword>
<evidence type="ECO:0000256" key="1">
    <source>
        <dbReference type="ARBA" id="ARBA00008590"/>
    </source>
</evidence>
<proteinExistence type="inferred from homology"/>
<sequence>MAAAAPDLHSPTLRLPARLKGLSQQRWSPSHRNSAEILESYERLCSLTLSRLVLFKTLGTDISSIIISVKMQSSKRTLRSNELLLPPGGLLDTELDLNFSLQYPHFIKRDEANQLLIMLQRRKRYKNRTILGFKTLAEGTINLSQALQRTMDVDLELYSGESKEKRDVVARLSVLNISSTPVDQDEPGVRHKRVALADNSDAQLAPLLLSLRRLTNSHLRPLRGTPLSPTDRAAADFSDDDEDFSSNEENSDSEPMLDDTLAPRRPRKTSRTKNSTARQRNLKQKFISLLKRFRISEDLDNDPEEIDQKLSGGDMDPTDIADLIDELEEMSDSGPEMDTMSISSTPKPSLRPFFSSSRSLAQQDVLPIAERGSDRQSDESSKKADSDSHPENWTDHEHSDPQTLASSPPHAPLAQSESLEKAPKELKDGERDKKTRLFARDRTTSGNKTKKSETPRTPGSTIELLGGPVHSENMQPRKALMEQLSRLMPADEAILPDHVILVPEGAANLAARLVERQQRVLSVAGTADVRATMTCLVSKLQKFCNSSAKPPSPVKVLIMGSDSLVSTIMRQYVELLSSKPHDWQNHFRFLIVPLGINSILARYLSSLDSMYAAYFSGDSWKEMTERLDCQEAMNRIQRYLVAANSYVALPVAEAMVTYKERSSDEESCQTFIPFINETRLGTLENGQASLSVDLDDPLPVLMASGSPPSGALMSPSGLPSEKKERTTPPSSPNVNTSCTQSPSLISSEPMELQIDYWQHPSVLTAAVKGDQAKIKQENVKSTLKTSFRSLQLCRLPGNGLTPNNLFTLNYTTKESKKKTVMRLGKKKEKEKESDAKNQAEGVTRLICSAKAHNVPLKVFIDGMEWNGVKFFQLSAQWQTHIKHFPVALFNVPEPISG</sequence>
<reference evidence="6 7" key="1">
    <citation type="submission" date="2020-04" db="EMBL/GenBank/DDBJ databases">
        <authorList>
            <person name="Alioto T."/>
            <person name="Alioto T."/>
            <person name="Gomez Garrido J."/>
        </authorList>
    </citation>
    <scope>NUCLEOTIDE SEQUENCE [LARGE SCALE GENOMIC DNA]</scope>
</reference>
<feature type="compositionally biased region" description="Polar residues" evidence="3">
    <location>
        <begin position="732"/>
        <end position="743"/>
    </location>
</feature>
<gene>
    <name evidence="6" type="ORF">CLODIP_2_CD09802</name>
</gene>
<comment type="caution">
    <text evidence="6">The sequence shown here is derived from an EMBL/GenBank/DDBJ whole genome shotgun (WGS) entry which is preliminary data.</text>
</comment>
<dbReference type="Proteomes" id="UP000494165">
    <property type="component" value="Unassembled WGS sequence"/>
</dbReference>
<dbReference type="InterPro" id="IPR057541">
    <property type="entry name" value="PACS1/2_N"/>
</dbReference>